<protein>
    <submittedName>
        <fullName evidence="1">Uncharacterized protein</fullName>
    </submittedName>
</protein>
<evidence type="ECO:0000313" key="1">
    <source>
        <dbReference type="EMBL" id="KAL3583165.1"/>
    </source>
</evidence>
<reference evidence="1 2" key="1">
    <citation type="journal article" date="2024" name="Plant Biotechnol. J.">
        <title>Genome and CRISPR/Cas9 system of a widespread forest tree (Populus alba) in the world.</title>
        <authorList>
            <person name="Liu Y.J."/>
            <person name="Jiang P.F."/>
            <person name="Han X.M."/>
            <person name="Li X.Y."/>
            <person name="Wang H.M."/>
            <person name="Wang Y.J."/>
            <person name="Wang X.X."/>
            <person name="Zeng Q.Y."/>
        </authorList>
    </citation>
    <scope>NUCLEOTIDE SEQUENCE [LARGE SCALE GENOMIC DNA]</scope>
    <source>
        <strain evidence="2">cv. PAL-ZL1</strain>
    </source>
</reference>
<sequence length="74" mass="8407">MVGDDDRQQKRTRGGLKEVGTGSTEKGDRVRQGKEAAFWTLQNCFPVPSKAQLYKKLSSAFRLGFFPFSVKFYI</sequence>
<dbReference type="EMBL" id="RCHU02000007">
    <property type="protein sequence ID" value="KAL3583165.1"/>
    <property type="molecule type" value="Genomic_DNA"/>
</dbReference>
<gene>
    <name evidence="1" type="ORF">D5086_014226</name>
</gene>
<dbReference type="Proteomes" id="UP000309997">
    <property type="component" value="Unassembled WGS sequence"/>
</dbReference>
<accession>A0ACC4BXK2</accession>
<comment type="caution">
    <text evidence="1">The sequence shown here is derived from an EMBL/GenBank/DDBJ whole genome shotgun (WGS) entry which is preliminary data.</text>
</comment>
<keyword evidence="2" id="KW-1185">Reference proteome</keyword>
<name>A0ACC4BXK2_POPAL</name>
<evidence type="ECO:0000313" key="2">
    <source>
        <dbReference type="Proteomes" id="UP000309997"/>
    </source>
</evidence>
<proteinExistence type="predicted"/>
<organism evidence="1 2">
    <name type="scientific">Populus alba</name>
    <name type="common">White poplar</name>
    <dbReference type="NCBI Taxonomy" id="43335"/>
    <lineage>
        <taxon>Eukaryota</taxon>
        <taxon>Viridiplantae</taxon>
        <taxon>Streptophyta</taxon>
        <taxon>Embryophyta</taxon>
        <taxon>Tracheophyta</taxon>
        <taxon>Spermatophyta</taxon>
        <taxon>Magnoliopsida</taxon>
        <taxon>eudicotyledons</taxon>
        <taxon>Gunneridae</taxon>
        <taxon>Pentapetalae</taxon>
        <taxon>rosids</taxon>
        <taxon>fabids</taxon>
        <taxon>Malpighiales</taxon>
        <taxon>Salicaceae</taxon>
        <taxon>Saliceae</taxon>
        <taxon>Populus</taxon>
    </lineage>
</organism>